<gene>
    <name evidence="3" type="ORF">LSH36_203g00000</name>
</gene>
<feature type="domain" description="R3H-associated N-terminal" evidence="2">
    <location>
        <begin position="110"/>
        <end position="243"/>
    </location>
</feature>
<dbReference type="InterPro" id="IPR025952">
    <property type="entry name" value="R3H-assoc_dom"/>
</dbReference>
<organism evidence="3 4">
    <name type="scientific">Paralvinella palmiformis</name>
    <dbReference type="NCBI Taxonomy" id="53620"/>
    <lineage>
        <taxon>Eukaryota</taxon>
        <taxon>Metazoa</taxon>
        <taxon>Spiralia</taxon>
        <taxon>Lophotrochozoa</taxon>
        <taxon>Annelida</taxon>
        <taxon>Polychaeta</taxon>
        <taxon>Sedentaria</taxon>
        <taxon>Canalipalpata</taxon>
        <taxon>Terebellida</taxon>
        <taxon>Terebelliformia</taxon>
        <taxon>Alvinellidae</taxon>
        <taxon>Paralvinella</taxon>
    </lineage>
</organism>
<dbReference type="SUPFAM" id="SSF82708">
    <property type="entry name" value="R3H domain"/>
    <property type="match status" value="1"/>
</dbReference>
<evidence type="ECO:0000313" key="4">
    <source>
        <dbReference type="Proteomes" id="UP001208570"/>
    </source>
</evidence>
<proteinExistence type="predicted"/>
<dbReference type="InterPro" id="IPR039629">
    <property type="entry name" value="R3HDM4"/>
</dbReference>
<reference evidence="3" key="1">
    <citation type="journal article" date="2023" name="Mol. Biol. Evol.">
        <title>Third-Generation Sequencing Reveals the Adaptive Role of the Epigenome in Three Deep-Sea Polychaetes.</title>
        <authorList>
            <person name="Perez M."/>
            <person name="Aroh O."/>
            <person name="Sun Y."/>
            <person name="Lan Y."/>
            <person name="Juniper S.K."/>
            <person name="Young C.R."/>
            <person name="Angers B."/>
            <person name="Qian P.Y."/>
        </authorList>
    </citation>
    <scope>NUCLEOTIDE SEQUENCE</scope>
    <source>
        <strain evidence="3">P08H-3</strain>
    </source>
</reference>
<name>A0AAD9JQ42_9ANNE</name>
<dbReference type="EMBL" id="JAODUP010000203">
    <property type="protein sequence ID" value="KAK2156861.1"/>
    <property type="molecule type" value="Genomic_DNA"/>
</dbReference>
<evidence type="ECO:0000256" key="1">
    <source>
        <dbReference type="SAM" id="Coils"/>
    </source>
</evidence>
<feature type="coiled-coil region" evidence="1">
    <location>
        <begin position="178"/>
        <end position="205"/>
    </location>
</feature>
<keyword evidence="4" id="KW-1185">Reference proteome</keyword>
<evidence type="ECO:0000259" key="2">
    <source>
        <dbReference type="Pfam" id="PF13902"/>
    </source>
</evidence>
<evidence type="ECO:0000313" key="3">
    <source>
        <dbReference type="EMBL" id="KAK2156861.1"/>
    </source>
</evidence>
<accession>A0AAD9JQ42</accession>
<protein>
    <recommendedName>
        <fullName evidence="2">R3H-associated N-terminal domain-containing protein</fullName>
    </recommendedName>
</protein>
<comment type="caution">
    <text evidence="3">The sequence shown here is derived from an EMBL/GenBank/DDBJ whole genome shotgun (WGS) entry which is preliminary data.</text>
</comment>
<keyword evidence="1" id="KW-0175">Coiled coil</keyword>
<sequence>MLPQCYKVDLLIRKKAHLLPREWENEPKKTPKIPTGCCELLLDSCQEVVSKSDFVVQYIVVLSLLRGTILQNMGITGNRRESRNLQNVDSSLKSRKVKKSRFYKCLLDRSIRAKKKGARQARRVENTNYLLCQSEQDDPDIPDVEYVELMEHELTPFAALFVEEENMQIWNDFINQSEDEQREMLQKFSVRSEDLEEEELAYERQDSASSWEELGDSRFLHPAYSAEECFKRIDNRLKSFLKRRHLPLGTLMDLEEEVCAFFTEWPQSVYVCQLENSFERMLLHALCQYLKLQSSSFNSKAGSRQTQVENLNQHFILPSMTLCDYIEYRDAKH</sequence>
<dbReference type="PANTHER" id="PTHR32019:SF2">
    <property type="entry name" value="R3H DOMAIN-CONTAINING PROTEIN 4"/>
    <property type="match status" value="1"/>
</dbReference>
<dbReference type="AlphaFoldDB" id="A0AAD9JQ42"/>
<dbReference type="Gene3D" id="3.30.1370.50">
    <property type="entry name" value="R3H-like domain"/>
    <property type="match status" value="1"/>
</dbReference>
<dbReference type="InterPro" id="IPR036867">
    <property type="entry name" value="R3H_dom_sf"/>
</dbReference>
<dbReference type="PANTHER" id="PTHR32019">
    <property type="entry name" value="R3H DOMAIN-CONTAINING PROTEIN 4"/>
    <property type="match status" value="1"/>
</dbReference>
<dbReference type="Pfam" id="PF13902">
    <property type="entry name" value="R3H-assoc"/>
    <property type="match status" value="1"/>
</dbReference>
<dbReference type="GO" id="GO:0003676">
    <property type="term" value="F:nucleic acid binding"/>
    <property type="evidence" value="ECO:0007669"/>
    <property type="project" value="InterPro"/>
</dbReference>
<dbReference type="Proteomes" id="UP001208570">
    <property type="component" value="Unassembled WGS sequence"/>
</dbReference>